<feature type="transmembrane region" description="Helical" evidence="2">
    <location>
        <begin position="226"/>
        <end position="246"/>
    </location>
</feature>
<keyword evidence="2" id="KW-0812">Transmembrane</keyword>
<keyword evidence="2" id="KW-0472">Membrane</keyword>
<evidence type="ECO:0000313" key="3">
    <source>
        <dbReference type="EMBL" id="EFN61639.1"/>
    </source>
</evidence>
<dbReference type="EMBL" id="GL443762">
    <property type="protein sequence ID" value="EFN61639.1"/>
    <property type="molecule type" value="Genomic_DNA"/>
</dbReference>
<reference evidence="3 4" key="1">
    <citation type="journal article" date="2010" name="Science">
        <title>Genomic comparison of the ants Camponotus floridanus and Harpegnathos saltator.</title>
        <authorList>
            <person name="Bonasio R."/>
            <person name="Zhang G."/>
            <person name="Ye C."/>
            <person name="Mutti N.S."/>
            <person name="Fang X."/>
            <person name="Qin N."/>
            <person name="Donahue G."/>
            <person name="Yang P."/>
            <person name="Li Q."/>
            <person name="Li C."/>
            <person name="Zhang P."/>
            <person name="Huang Z."/>
            <person name="Berger S.L."/>
            <person name="Reinberg D."/>
            <person name="Wang J."/>
            <person name="Liebig J."/>
        </authorList>
    </citation>
    <scope>NUCLEOTIDE SEQUENCE [LARGE SCALE GENOMIC DNA]</scope>
    <source>
        <strain evidence="4">C129</strain>
    </source>
</reference>
<evidence type="ECO:0000256" key="1">
    <source>
        <dbReference type="SAM" id="MobiDB-lite"/>
    </source>
</evidence>
<evidence type="ECO:0000256" key="2">
    <source>
        <dbReference type="SAM" id="Phobius"/>
    </source>
</evidence>
<feature type="region of interest" description="Disordered" evidence="1">
    <location>
        <begin position="1"/>
        <end position="21"/>
    </location>
</feature>
<dbReference type="AlphaFoldDB" id="E2AY43"/>
<name>E2AY43_CAMFO</name>
<evidence type="ECO:0000313" key="4">
    <source>
        <dbReference type="Proteomes" id="UP000000311"/>
    </source>
</evidence>
<proteinExistence type="predicted"/>
<keyword evidence="4" id="KW-1185">Reference proteome</keyword>
<dbReference type="InParanoid" id="E2AY43"/>
<accession>E2AY43</accession>
<gene>
    <name evidence="3" type="ORF">EAG_05943</name>
</gene>
<organism evidence="4">
    <name type="scientific">Camponotus floridanus</name>
    <name type="common">Florida carpenter ant</name>
    <dbReference type="NCBI Taxonomy" id="104421"/>
    <lineage>
        <taxon>Eukaryota</taxon>
        <taxon>Metazoa</taxon>
        <taxon>Ecdysozoa</taxon>
        <taxon>Arthropoda</taxon>
        <taxon>Hexapoda</taxon>
        <taxon>Insecta</taxon>
        <taxon>Pterygota</taxon>
        <taxon>Neoptera</taxon>
        <taxon>Endopterygota</taxon>
        <taxon>Hymenoptera</taxon>
        <taxon>Apocrita</taxon>
        <taxon>Aculeata</taxon>
        <taxon>Formicoidea</taxon>
        <taxon>Formicidae</taxon>
        <taxon>Formicinae</taxon>
        <taxon>Camponotus</taxon>
    </lineage>
</organism>
<protein>
    <submittedName>
        <fullName evidence="3">Uncharacterized protein</fullName>
    </submittedName>
</protein>
<sequence>MVLDGGDGGDQDEGTRTSERENRKLTLPRQKIYFCKFEGALFIKCDVVCGIGLTVRPYSTDGCGSLISTYHSSTKLIKRSFDLLNFTLDVLYARRTFDTPIRIPGRSRTSVCTGCICNYNWTQFSNPLVTLQRASPGSVSEQSAKEHEVAAERSRQQMLTVSELYRPDVTVRAQARSGPRNEQRKSIGWHCGFVPSTVVLDLCIKATCETCIIELKLLLLFPTSKFYLYILSLFLFNYGLIIMVSIKICFMNSRFTVTAVGKKKLRNL</sequence>
<dbReference type="Proteomes" id="UP000000311">
    <property type="component" value="Unassembled WGS sequence"/>
</dbReference>
<keyword evidence="2" id="KW-1133">Transmembrane helix</keyword>